<dbReference type="PANTHER" id="PTHR24341:SF6">
    <property type="entry name" value="HOMEOBOX PROTEIN INVECTED"/>
    <property type="match status" value="1"/>
</dbReference>
<feature type="compositionally biased region" description="Basic and acidic residues" evidence="5">
    <location>
        <begin position="564"/>
        <end position="581"/>
    </location>
</feature>
<keyword evidence="2 3" id="KW-0539">Nucleus</keyword>
<feature type="DNA-binding region" description="Homeobox" evidence="3">
    <location>
        <begin position="513"/>
        <end position="564"/>
    </location>
</feature>
<feature type="compositionally biased region" description="Low complexity" evidence="5">
    <location>
        <begin position="57"/>
        <end position="73"/>
    </location>
</feature>
<evidence type="ECO:0000259" key="6">
    <source>
        <dbReference type="PROSITE" id="PS50071"/>
    </source>
</evidence>
<evidence type="ECO:0000256" key="4">
    <source>
        <dbReference type="RuleBase" id="RU000682"/>
    </source>
</evidence>
<dbReference type="SMART" id="SM00389">
    <property type="entry name" value="HOX"/>
    <property type="match status" value="1"/>
</dbReference>
<dbReference type="PANTHER" id="PTHR24341">
    <property type="entry name" value="HOMEOBOX PROTEIN ENGRAILED"/>
    <property type="match status" value="1"/>
</dbReference>
<comment type="subcellular location">
    <subcellularLocation>
        <location evidence="1 3 4">Nucleus</location>
    </subcellularLocation>
</comment>
<dbReference type="EMBL" id="JAWZYT010002015">
    <property type="protein sequence ID" value="KAK4307303.1"/>
    <property type="molecule type" value="Genomic_DNA"/>
</dbReference>
<dbReference type="InterPro" id="IPR001356">
    <property type="entry name" value="HD"/>
</dbReference>
<dbReference type="GO" id="GO:0005634">
    <property type="term" value="C:nucleus"/>
    <property type="evidence" value="ECO:0007669"/>
    <property type="project" value="UniProtKB-SubCell"/>
</dbReference>
<dbReference type="InterPro" id="IPR009057">
    <property type="entry name" value="Homeodomain-like_sf"/>
</dbReference>
<feature type="compositionally biased region" description="Pro residues" evidence="5">
    <location>
        <begin position="270"/>
        <end position="279"/>
    </location>
</feature>
<feature type="region of interest" description="Disordered" evidence="5">
    <location>
        <begin position="51"/>
        <end position="73"/>
    </location>
</feature>
<keyword evidence="3 4" id="KW-0238">DNA-binding</keyword>
<evidence type="ECO:0000256" key="3">
    <source>
        <dbReference type="PROSITE-ProRule" id="PRU00108"/>
    </source>
</evidence>
<dbReference type="PROSITE" id="PS50071">
    <property type="entry name" value="HOMEOBOX_2"/>
    <property type="match status" value="1"/>
</dbReference>
<comment type="caution">
    <text evidence="7">The sequence shown here is derived from an EMBL/GenBank/DDBJ whole genome shotgun (WGS) entry which is preliminary data.</text>
</comment>
<evidence type="ECO:0000313" key="8">
    <source>
        <dbReference type="Proteomes" id="UP001292094"/>
    </source>
</evidence>
<proteinExistence type="predicted"/>
<evidence type="ECO:0000256" key="1">
    <source>
        <dbReference type="ARBA" id="ARBA00004123"/>
    </source>
</evidence>
<feature type="region of interest" description="Disordered" evidence="5">
    <location>
        <begin position="559"/>
        <end position="581"/>
    </location>
</feature>
<gene>
    <name evidence="7" type="ORF">Pmani_020929</name>
</gene>
<evidence type="ECO:0000256" key="5">
    <source>
        <dbReference type="SAM" id="MobiDB-lite"/>
    </source>
</evidence>
<evidence type="ECO:0000313" key="7">
    <source>
        <dbReference type="EMBL" id="KAK4307303.1"/>
    </source>
</evidence>
<organism evidence="7 8">
    <name type="scientific">Petrolisthes manimaculis</name>
    <dbReference type="NCBI Taxonomy" id="1843537"/>
    <lineage>
        <taxon>Eukaryota</taxon>
        <taxon>Metazoa</taxon>
        <taxon>Ecdysozoa</taxon>
        <taxon>Arthropoda</taxon>
        <taxon>Crustacea</taxon>
        <taxon>Multicrustacea</taxon>
        <taxon>Malacostraca</taxon>
        <taxon>Eumalacostraca</taxon>
        <taxon>Eucarida</taxon>
        <taxon>Decapoda</taxon>
        <taxon>Pleocyemata</taxon>
        <taxon>Anomura</taxon>
        <taxon>Galatheoidea</taxon>
        <taxon>Porcellanidae</taxon>
        <taxon>Petrolisthes</taxon>
    </lineage>
</organism>
<reference evidence="7" key="1">
    <citation type="submission" date="2023-11" db="EMBL/GenBank/DDBJ databases">
        <title>Genome assemblies of two species of porcelain crab, Petrolisthes cinctipes and Petrolisthes manimaculis (Anomura: Porcellanidae).</title>
        <authorList>
            <person name="Angst P."/>
        </authorList>
    </citation>
    <scope>NUCLEOTIDE SEQUENCE</scope>
    <source>
        <strain evidence="7">PB745_02</strain>
        <tissue evidence="7">Gill</tissue>
    </source>
</reference>
<dbReference type="GO" id="GO:0006357">
    <property type="term" value="P:regulation of transcription by RNA polymerase II"/>
    <property type="evidence" value="ECO:0007669"/>
    <property type="project" value="TreeGrafter"/>
</dbReference>
<dbReference type="SUPFAM" id="SSF46689">
    <property type="entry name" value="Homeodomain-like"/>
    <property type="match status" value="1"/>
</dbReference>
<dbReference type="AlphaFoldDB" id="A0AAE1PF85"/>
<feature type="region of interest" description="Disordered" evidence="5">
    <location>
        <begin position="266"/>
        <end position="305"/>
    </location>
</feature>
<accession>A0AAE1PF85</accession>
<name>A0AAE1PF85_9EUCA</name>
<protein>
    <recommendedName>
        <fullName evidence="6">Homeobox domain-containing protein</fullName>
    </recommendedName>
</protein>
<dbReference type="InterPro" id="IPR050720">
    <property type="entry name" value="Engrailed_Homeobox_TFs"/>
</dbReference>
<evidence type="ECO:0000256" key="2">
    <source>
        <dbReference type="ARBA" id="ARBA00023242"/>
    </source>
</evidence>
<keyword evidence="8" id="KW-1185">Reference proteome</keyword>
<sequence length="581" mass="65489">MTSQTAPLMGRLVPRLAWLIPPVSEVWGGNFMQRRGPNQSYTHKKHPKLISHDHHIPTSSPYSPSSHTSHSPKSPFLVPISDYLPSSYSSSLPLTPTSLSPSSPSSVSLASSFKSSPSPPSSFSNSTLPSSSSVNSVLLMSPHVTPSTQDPTCDVVRSTNTHIPVLPIPENSRHLYSLSENSKPFYSLSETSKPLYSIPPCSSLSRFTPHRSTSFDGGLVHSTHLYSSPLYHWRAPLYNSSCATPSDDHHLTRLPLHLSELRRLKGLSIRPPPPPPPSPSQIQSQLPPPLESREPQQQQQQQVPFRDQKWALNCSWETSSSHEKRLQDSNDSLLKQNSKWQSSRDTKFHGSDYRLSKGKGSWQTYSNMSCHVDSQEHYSYPVSGDYYRSALLSTPLEWPRVATNLLPEFPSSFPHKFTSSTVSAFDPVPISTRGLVASPLKCIPCNPPKALRTLLKPGDGEIHLKNFVVDSKDRQRYHPYRNHFLPPLSHDLPVTIGRVVEGKGRYPWPVRFTREQTRRLEVWFSRHKYITSQQTKTIASQINLNETQVMTWFQNKRAKTKRAAKQERQQGEKDKESQVCC</sequence>
<dbReference type="GO" id="GO:0003677">
    <property type="term" value="F:DNA binding"/>
    <property type="evidence" value="ECO:0007669"/>
    <property type="project" value="UniProtKB-UniRule"/>
</dbReference>
<dbReference type="Proteomes" id="UP001292094">
    <property type="component" value="Unassembled WGS sequence"/>
</dbReference>
<dbReference type="Gene3D" id="1.10.10.60">
    <property type="entry name" value="Homeodomain-like"/>
    <property type="match status" value="1"/>
</dbReference>
<feature type="domain" description="Homeobox" evidence="6">
    <location>
        <begin position="511"/>
        <end position="563"/>
    </location>
</feature>
<dbReference type="CDD" id="cd00086">
    <property type="entry name" value="homeodomain"/>
    <property type="match status" value="1"/>
</dbReference>
<keyword evidence="3 4" id="KW-0371">Homeobox</keyword>
<dbReference type="Pfam" id="PF00046">
    <property type="entry name" value="Homeodomain"/>
    <property type="match status" value="1"/>
</dbReference>